<reference evidence="2 3" key="1">
    <citation type="journal article" date="2018" name="Front. Plant Sci.">
        <title>Red Clover (Trifolium pratense) and Zigzag Clover (T. medium) - A Picture of Genomic Similarities and Differences.</title>
        <authorList>
            <person name="Dluhosova J."/>
            <person name="Istvanek J."/>
            <person name="Nedelnik J."/>
            <person name="Repkova J."/>
        </authorList>
    </citation>
    <scope>NUCLEOTIDE SEQUENCE [LARGE SCALE GENOMIC DNA]</scope>
    <source>
        <strain evidence="3">cv. 10/8</strain>
        <tissue evidence="2">Leaf</tissue>
    </source>
</reference>
<name>A0A392P5C7_9FABA</name>
<dbReference type="SUPFAM" id="SSF51445">
    <property type="entry name" value="(Trans)glycosidases"/>
    <property type="match status" value="1"/>
</dbReference>
<dbReference type="GO" id="GO:0005975">
    <property type="term" value="P:carbohydrate metabolic process"/>
    <property type="evidence" value="ECO:0007669"/>
    <property type="project" value="InterPro"/>
</dbReference>
<keyword evidence="3" id="KW-1185">Reference proteome</keyword>
<dbReference type="GO" id="GO:0004553">
    <property type="term" value="F:hydrolase activity, hydrolyzing O-glycosyl compounds"/>
    <property type="evidence" value="ECO:0007669"/>
    <property type="project" value="InterPro"/>
</dbReference>
<accession>A0A392P5C7</accession>
<dbReference type="InterPro" id="IPR001360">
    <property type="entry name" value="Glyco_hydro_1"/>
</dbReference>
<dbReference type="EMBL" id="LXQA010064817">
    <property type="protein sequence ID" value="MCI07273.1"/>
    <property type="molecule type" value="Genomic_DNA"/>
</dbReference>
<comment type="caution">
    <text evidence="2">The sequence shown here is derived from an EMBL/GenBank/DDBJ whole genome shotgun (WGS) entry which is preliminary data.</text>
</comment>
<evidence type="ECO:0000313" key="2">
    <source>
        <dbReference type="EMBL" id="MCI07273.1"/>
    </source>
</evidence>
<feature type="non-terminal residue" evidence="2">
    <location>
        <position position="1"/>
    </location>
</feature>
<evidence type="ECO:0000313" key="3">
    <source>
        <dbReference type="Proteomes" id="UP000265520"/>
    </source>
</evidence>
<sequence length="86" mass="9427">VRRHDRGSYPGSLTCVSDVKIGVRTPVPSLVHVEGAANKDGRKPSIWDIFSHSGNGNMYKGNGDIACDQYHKYKVCECITTESSTK</sequence>
<dbReference type="Proteomes" id="UP000265520">
    <property type="component" value="Unassembled WGS sequence"/>
</dbReference>
<evidence type="ECO:0000256" key="1">
    <source>
        <dbReference type="ARBA" id="ARBA00010838"/>
    </source>
</evidence>
<protein>
    <submittedName>
        <fullName evidence="2">Beta-glucosidase 11-like</fullName>
    </submittedName>
</protein>
<comment type="similarity">
    <text evidence="1">Belongs to the glycosyl hydrolase 1 family.</text>
</comment>
<dbReference type="InterPro" id="IPR017853">
    <property type="entry name" value="GH"/>
</dbReference>
<dbReference type="Pfam" id="PF00232">
    <property type="entry name" value="Glyco_hydro_1"/>
    <property type="match status" value="1"/>
</dbReference>
<dbReference type="AlphaFoldDB" id="A0A392P5C7"/>
<organism evidence="2 3">
    <name type="scientific">Trifolium medium</name>
    <dbReference type="NCBI Taxonomy" id="97028"/>
    <lineage>
        <taxon>Eukaryota</taxon>
        <taxon>Viridiplantae</taxon>
        <taxon>Streptophyta</taxon>
        <taxon>Embryophyta</taxon>
        <taxon>Tracheophyta</taxon>
        <taxon>Spermatophyta</taxon>
        <taxon>Magnoliopsida</taxon>
        <taxon>eudicotyledons</taxon>
        <taxon>Gunneridae</taxon>
        <taxon>Pentapetalae</taxon>
        <taxon>rosids</taxon>
        <taxon>fabids</taxon>
        <taxon>Fabales</taxon>
        <taxon>Fabaceae</taxon>
        <taxon>Papilionoideae</taxon>
        <taxon>50 kb inversion clade</taxon>
        <taxon>NPAAA clade</taxon>
        <taxon>Hologalegina</taxon>
        <taxon>IRL clade</taxon>
        <taxon>Trifolieae</taxon>
        <taxon>Trifolium</taxon>
    </lineage>
</organism>
<dbReference type="Gene3D" id="3.20.20.80">
    <property type="entry name" value="Glycosidases"/>
    <property type="match status" value="1"/>
</dbReference>
<proteinExistence type="inferred from homology"/>